<feature type="region of interest" description="Disordered" evidence="1">
    <location>
        <begin position="99"/>
        <end position="118"/>
    </location>
</feature>
<reference evidence="4" key="2">
    <citation type="journal article" date="2018" name="Nat. Commun.">
        <title>Extreme sensitivity to ultraviolet light in the fungal pathogen causing white-nose syndrome of bats.</title>
        <authorList>
            <person name="Palmer J.M."/>
            <person name="Drees K.P."/>
            <person name="Foster J.T."/>
            <person name="Lindner D.L."/>
        </authorList>
    </citation>
    <scope>NUCLEOTIDE SEQUENCE [LARGE SCALE GENOMIC DNA]</scope>
    <source>
        <strain evidence="4">UAMH 10579</strain>
    </source>
</reference>
<gene>
    <name evidence="3" type="ORF">VE01_06088</name>
</gene>
<evidence type="ECO:0000313" key="3">
    <source>
        <dbReference type="EMBL" id="OBT95916.1"/>
    </source>
</evidence>
<feature type="compositionally biased region" description="Low complexity" evidence="1">
    <location>
        <begin position="100"/>
        <end position="114"/>
    </location>
</feature>
<dbReference type="Proteomes" id="UP000091956">
    <property type="component" value="Unassembled WGS sequence"/>
</dbReference>
<accession>A0A1B8GJE4</accession>
<keyword evidence="4" id="KW-1185">Reference proteome</keyword>
<dbReference type="EMBL" id="KV460232">
    <property type="protein sequence ID" value="OBT95916.1"/>
    <property type="molecule type" value="Genomic_DNA"/>
</dbReference>
<sequence length="313" mass="36394">MSTYQMPDSRYKRLSFRAPDYGLLYNLHKRIFPVILTILIIIAVCVVLAYSLSSRAIPRQFVVGMCITFSILAVLWTVVWAISCCRPKCAGKHNLRLESPAAEPTPAPETAAPEWDGLGPGDFYDRPKQALAVTRRKRESSRLGDLYCQVKQLMKVWADEHYPRYMYSVRTRAPAHASRERDLTVSRYAPHNRYDRWREDTAESEGMLTLRRRSSLSLSDLGMTNAEAEDLYRRQRDRDYRAARDDGRRRHHAYCETDDNRSQNSDNMEVEPPRAVLRQEIHHYNVAPRELDRVLKEKNVYVKVPDPAHSARR</sequence>
<evidence type="ECO:0000256" key="1">
    <source>
        <dbReference type="SAM" id="MobiDB-lite"/>
    </source>
</evidence>
<feature type="compositionally biased region" description="Basic and acidic residues" evidence="1">
    <location>
        <begin position="241"/>
        <end position="261"/>
    </location>
</feature>
<feature type="transmembrane region" description="Helical" evidence="2">
    <location>
        <begin position="31"/>
        <end position="50"/>
    </location>
</feature>
<organism evidence="3 4">
    <name type="scientific">Pseudogymnoascus verrucosus</name>
    <dbReference type="NCBI Taxonomy" id="342668"/>
    <lineage>
        <taxon>Eukaryota</taxon>
        <taxon>Fungi</taxon>
        <taxon>Dikarya</taxon>
        <taxon>Ascomycota</taxon>
        <taxon>Pezizomycotina</taxon>
        <taxon>Leotiomycetes</taxon>
        <taxon>Thelebolales</taxon>
        <taxon>Thelebolaceae</taxon>
        <taxon>Pseudogymnoascus</taxon>
    </lineage>
</organism>
<protein>
    <submittedName>
        <fullName evidence="3">Uncharacterized protein</fullName>
    </submittedName>
</protein>
<dbReference type="OrthoDB" id="3439244at2759"/>
<evidence type="ECO:0000256" key="2">
    <source>
        <dbReference type="SAM" id="Phobius"/>
    </source>
</evidence>
<dbReference type="GeneID" id="28839474"/>
<keyword evidence="2" id="KW-1133">Transmembrane helix</keyword>
<keyword evidence="2" id="KW-0472">Membrane</keyword>
<feature type="region of interest" description="Disordered" evidence="1">
    <location>
        <begin position="241"/>
        <end position="269"/>
    </location>
</feature>
<reference evidence="3 4" key="1">
    <citation type="submission" date="2016-03" db="EMBL/GenBank/DDBJ databases">
        <title>Comparative genomics of Pseudogymnoascus destructans, the fungus causing white-nose syndrome of bats.</title>
        <authorList>
            <person name="Palmer J.M."/>
            <person name="Drees K.P."/>
            <person name="Foster J.T."/>
            <person name="Lindner D.L."/>
        </authorList>
    </citation>
    <scope>NUCLEOTIDE SEQUENCE [LARGE SCALE GENOMIC DNA]</scope>
    <source>
        <strain evidence="3 4">UAMH 10579</strain>
    </source>
</reference>
<feature type="transmembrane region" description="Helical" evidence="2">
    <location>
        <begin position="62"/>
        <end position="82"/>
    </location>
</feature>
<dbReference type="AlphaFoldDB" id="A0A1B8GJE4"/>
<keyword evidence="2" id="KW-0812">Transmembrane</keyword>
<dbReference type="RefSeq" id="XP_018129649.1">
    <property type="nucleotide sequence ID" value="XM_018275542.2"/>
</dbReference>
<proteinExistence type="predicted"/>
<evidence type="ECO:0000313" key="4">
    <source>
        <dbReference type="Proteomes" id="UP000091956"/>
    </source>
</evidence>
<name>A0A1B8GJE4_9PEZI</name>